<evidence type="ECO:0000256" key="9">
    <source>
        <dbReference type="ARBA" id="ARBA00023237"/>
    </source>
</evidence>
<evidence type="ECO:0000256" key="12">
    <source>
        <dbReference type="SAM" id="MobiDB-lite"/>
    </source>
</evidence>
<accession>A0A5K7ZMA7</accession>
<dbReference type="InterPro" id="IPR039426">
    <property type="entry name" value="TonB-dep_rcpt-like"/>
</dbReference>
<dbReference type="InterPro" id="IPR036942">
    <property type="entry name" value="Beta-barrel_TonB_sf"/>
</dbReference>
<keyword evidence="7 10" id="KW-0472">Membrane</keyword>
<dbReference type="InterPro" id="IPR037066">
    <property type="entry name" value="Plug_dom_sf"/>
</dbReference>
<dbReference type="PANTHER" id="PTHR30069:SF29">
    <property type="entry name" value="HEMOGLOBIN AND HEMOGLOBIN-HAPTOGLOBIN-BINDING PROTEIN 1-RELATED"/>
    <property type="match status" value="1"/>
</dbReference>
<keyword evidence="8" id="KW-0675">Receptor</keyword>
<evidence type="ECO:0000259" key="14">
    <source>
        <dbReference type="Pfam" id="PF07715"/>
    </source>
</evidence>
<dbReference type="Pfam" id="PF00593">
    <property type="entry name" value="TonB_dep_Rec_b-barrel"/>
    <property type="match status" value="1"/>
</dbReference>
<organism evidence="15 16">
    <name type="scientific">Desulfosarcina ovata subsp. sediminis</name>
    <dbReference type="NCBI Taxonomy" id="885957"/>
    <lineage>
        <taxon>Bacteria</taxon>
        <taxon>Pseudomonadati</taxon>
        <taxon>Thermodesulfobacteriota</taxon>
        <taxon>Desulfobacteria</taxon>
        <taxon>Desulfobacterales</taxon>
        <taxon>Desulfosarcinaceae</taxon>
        <taxon>Desulfosarcina</taxon>
    </lineage>
</organism>
<dbReference type="SUPFAM" id="SSF56935">
    <property type="entry name" value="Porins"/>
    <property type="match status" value="1"/>
</dbReference>
<evidence type="ECO:0000256" key="1">
    <source>
        <dbReference type="ARBA" id="ARBA00004571"/>
    </source>
</evidence>
<evidence type="ECO:0000256" key="8">
    <source>
        <dbReference type="ARBA" id="ARBA00023170"/>
    </source>
</evidence>
<comment type="subcellular location">
    <subcellularLocation>
        <location evidence="1 10">Cell outer membrane</location>
        <topology evidence="1 10">Multi-pass membrane protein</topology>
    </subcellularLocation>
</comment>
<dbReference type="GO" id="GO:0009279">
    <property type="term" value="C:cell outer membrane"/>
    <property type="evidence" value="ECO:0007669"/>
    <property type="project" value="UniProtKB-SubCell"/>
</dbReference>
<evidence type="ECO:0000256" key="10">
    <source>
        <dbReference type="PROSITE-ProRule" id="PRU01360"/>
    </source>
</evidence>
<name>A0A5K7ZMA7_9BACT</name>
<keyword evidence="4 10" id="KW-0812">Transmembrane</keyword>
<dbReference type="CDD" id="cd01347">
    <property type="entry name" value="ligand_gated_channel"/>
    <property type="match status" value="1"/>
</dbReference>
<evidence type="ECO:0000256" key="3">
    <source>
        <dbReference type="ARBA" id="ARBA00022452"/>
    </source>
</evidence>
<evidence type="ECO:0000313" key="16">
    <source>
        <dbReference type="Proteomes" id="UP000425960"/>
    </source>
</evidence>
<dbReference type="PANTHER" id="PTHR30069">
    <property type="entry name" value="TONB-DEPENDENT OUTER MEMBRANE RECEPTOR"/>
    <property type="match status" value="1"/>
</dbReference>
<dbReference type="PROSITE" id="PS52016">
    <property type="entry name" value="TONB_DEPENDENT_REC_3"/>
    <property type="match status" value="1"/>
</dbReference>
<feature type="domain" description="TonB-dependent receptor-like beta-barrel" evidence="13">
    <location>
        <begin position="228"/>
        <end position="643"/>
    </location>
</feature>
<dbReference type="Gene3D" id="2.40.170.20">
    <property type="entry name" value="TonB-dependent receptor, beta-barrel domain"/>
    <property type="match status" value="1"/>
</dbReference>
<evidence type="ECO:0000256" key="5">
    <source>
        <dbReference type="ARBA" id="ARBA00022729"/>
    </source>
</evidence>
<evidence type="ECO:0000256" key="7">
    <source>
        <dbReference type="ARBA" id="ARBA00023136"/>
    </source>
</evidence>
<evidence type="ECO:0000256" key="11">
    <source>
        <dbReference type="RuleBase" id="RU003357"/>
    </source>
</evidence>
<dbReference type="RefSeq" id="WP_155322813.1">
    <property type="nucleotide sequence ID" value="NZ_AP021876.1"/>
</dbReference>
<gene>
    <name evidence="15" type="primary">irgA_2</name>
    <name evidence="15" type="ORF">DSCO28_28920</name>
</gene>
<dbReference type="EMBL" id="AP021876">
    <property type="protein sequence ID" value="BBO82326.1"/>
    <property type="molecule type" value="Genomic_DNA"/>
</dbReference>
<keyword evidence="3 10" id="KW-1134">Transmembrane beta strand</keyword>
<keyword evidence="9 10" id="KW-0998">Cell outer membrane</keyword>
<dbReference type="InterPro" id="IPR000531">
    <property type="entry name" value="Beta-barrel_TonB"/>
</dbReference>
<dbReference type="GO" id="GO:0015344">
    <property type="term" value="F:siderophore uptake transmembrane transporter activity"/>
    <property type="evidence" value="ECO:0007669"/>
    <property type="project" value="TreeGrafter"/>
</dbReference>
<dbReference type="Gene3D" id="2.170.130.10">
    <property type="entry name" value="TonB-dependent receptor, plug domain"/>
    <property type="match status" value="1"/>
</dbReference>
<dbReference type="Pfam" id="PF07715">
    <property type="entry name" value="Plug"/>
    <property type="match status" value="1"/>
</dbReference>
<dbReference type="GO" id="GO:0044718">
    <property type="term" value="P:siderophore transmembrane transport"/>
    <property type="evidence" value="ECO:0007669"/>
    <property type="project" value="TreeGrafter"/>
</dbReference>
<evidence type="ECO:0000259" key="13">
    <source>
        <dbReference type="Pfam" id="PF00593"/>
    </source>
</evidence>
<sequence>MKQGTWGKARVLWMALALLGMTIEIGLAEEARRLDDVVVTATKYETAIKDVPASVTVVSSSDLANQNLPNSDIGDALRSVPGIALRRAYAPFPPYANIRGAGSGGTVYLVNGIPTDWQISQAIAVELVERVEIIRGPASALYGADATGGVINIILKSGGETPTTTVKGGAGSFGRYRGAAEADGKVDRFSYAIAGYYEEADGTNVVENNVNASVHMIDDCDYDKHGVDANVGYRFSDSAGLRFFYDYGNNKYTRGRPHVGGDWDYNLAGLLYDQQIGNRLTINAYLGLRSDDYLHLYDQGGTDYDPRQKRDMDYSEMPAELRATAALGGHTLTIGAYYNNQETEQKYKDWTSGALLRENEYSVRTMAGYAQDVWKITDAMTLTAGLRYDHWENYDNYFSNYNDQYPDDRTDDHLSPKIGLRYNFAGGTSIWGNYSTGFTPPTSDQLYNDQTSGGNPRIPNPNLDPETTQSFELGLQHWFGTRFQASLAGFYTYTEDKILSWFNADNVYINQNIGRTESYGVELDLAWYLTENWTVTANYTYNEATVDENPEDPDLEGNDIPFCPKHKANLGVTYSQPSNFSISLYARYLSKQYSDDANTDLAGSGDDLAMEESLVFDIKGTKHFLVAWGPLKTVDLSLSIDNLFDEEYRTMYMYEDPGTTFFGEVKFVF</sequence>
<evidence type="ECO:0000256" key="2">
    <source>
        <dbReference type="ARBA" id="ARBA00022448"/>
    </source>
</evidence>
<keyword evidence="6 11" id="KW-0798">TonB box</keyword>
<keyword evidence="5" id="KW-0732">Signal</keyword>
<evidence type="ECO:0000313" key="15">
    <source>
        <dbReference type="EMBL" id="BBO82326.1"/>
    </source>
</evidence>
<dbReference type="KEGG" id="dov:DSCO28_28920"/>
<dbReference type="InterPro" id="IPR012910">
    <property type="entry name" value="Plug_dom"/>
</dbReference>
<protein>
    <submittedName>
        <fullName evidence="15">Iron-regulated outer membrane virulence protein</fullName>
    </submittedName>
</protein>
<dbReference type="AlphaFoldDB" id="A0A5K7ZMA7"/>
<proteinExistence type="inferred from homology"/>
<evidence type="ECO:0000256" key="6">
    <source>
        <dbReference type="ARBA" id="ARBA00023077"/>
    </source>
</evidence>
<reference evidence="15 16" key="1">
    <citation type="submission" date="2019-11" db="EMBL/GenBank/DDBJ databases">
        <title>Comparative genomics of hydrocarbon-degrading Desulfosarcina strains.</title>
        <authorList>
            <person name="Watanabe M."/>
            <person name="Kojima H."/>
            <person name="Fukui M."/>
        </authorList>
    </citation>
    <scope>NUCLEOTIDE SEQUENCE [LARGE SCALE GENOMIC DNA]</scope>
    <source>
        <strain evidence="15 16">28bB2T</strain>
    </source>
</reference>
<feature type="domain" description="TonB-dependent receptor plug" evidence="14">
    <location>
        <begin position="48"/>
        <end position="150"/>
    </location>
</feature>
<feature type="compositionally biased region" description="Polar residues" evidence="12">
    <location>
        <begin position="442"/>
        <end position="454"/>
    </location>
</feature>
<feature type="region of interest" description="Disordered" evidence="12">
    <location>
        <begin position="442"/>
        <end position="461"/>
    </location>
</feature>
<dbReference type="Proteomes" id="UP000425960">
    <property type="component" value="Chromosome"/>
</dbReference>
<evidence type="ECO:0000256" key="4">
    <source>
        <dbReference type="ARBA" id="ARBA00022692"/>
    </source>
</evidence>
<comment type="similarity">
    <text evidence="10 11">Belongs to the TonB-dependent receptor family.</text>
</comment>
<keyword evidence="2 10" id="KW-0813">Transport</keyword>